<feature type="non-terminal residue" evidence="1">
    <location>
        <position position="250"/>
    </location>
</feature>
<evidence type="ECO:0000313" key="1">
    <source>
        <dbReference type="EMBL" id="GAG35762.1"/>
    </source>
</evidence>
<reference evidence="1" key="1">
    <citation type="journal article" date="2014" name="Front. Microbiol.">
        <title>High frequency of phylogenetically diverse reductive dehalogenase-homologous genes in deep subseafloor sedimentary metagenomes.</title>
        <authorList>
            <person name="Kawai M."/>
            <person name="Futagami T."/>
            <person name="Toyoda A."/>
            <person name="Takaki Y."/>
            <person name="Nishi S."/>
            <person name="Hori S."/>
            <person name="Arai W."/>
            <person name="Tsubouchi T."/>
            <person name="Morono Y."/>
            <person name="Uchiyama I."/>
            <person name="Ito T."/>
            <person name="Fujiyama A."/>
            <person name="Inagaki F."/>
            <person name="Takami H."/>
        </authorList>
    </citation>
    <scope>NUCLEOTIDE SEQUENCE</scope>
    <source>
        <strain evidence="1">Expedition CK06-06</strain>
    </source>
</reference>
<sequence length="250" mass="28119">MLNFAVVSARNEWLDSDPTERTSTVNKPVDPVFINDGTDSISIPLVEYENYWSFVYSLKAGRRYHIFLVGDWISNGSAPITDYDIKVYKPSGAEHSTHTESAGLPEQVTTDAQHQYFVPTQSGDYTFEIINDLRDSIGSEPATFMLIEHIDVNTEYSQFLEGRDSDDNEVLYTGWGYEFNTSSPKIKVSVEVPSNLDMYEARLYAMAIPDQGIGYSLYEIGVPFGNYFDNFEGEYGGYSTSAEGDRNIDA</sequence>
<name>X0XK87_9ZZZZ</name>
<dbReference type="EMBL" id="BARS01043077">
    <property type="protein sequence ID" value="GAG35762.1"/>
    <property type="molecule type" value="Genomic_DNA"/>
</dbReference>
<proteinExistence type="predicted"/>
<protein>
    <submittedName>
        <fullName evidence="1">Uncharacterized protein</fullName>
    </submittedName>
</protein>
<gene>
    <name evidence="1" type="ORF">S01H1_65271</name>
</gene>
<dbReference type="AlphaFoldDB" id="X0XK87"/>
<comment type="caution">
    <text evidence="1">The sequence shown here is derived from an EMBL/GenBank/DDBJ whole genome shotgun (WGS) entry which is preliminary data.</text>
</comment>
<organism evidence="1">
    <name type="scientific">marine sediment metagenome</name>
    <dbReference type="NCBI Taxonomy" id="412755"/>
    <lineage>
        <taxon>unclassified sequences</taxon>
        <taxon>metagenomes</taxon>
        <taxon>ecological metagenomes</taxon>
    </lineage>
</organism>
<accession>X0XK87</accession>